<keyword evidence="3" id="KW-1185">Reference proteome</keyword>
<dbReference type="Gene3D" id="3.20.20.190">
    <property type="entry name" value="Phosphatidylinositol (PI) phosphodiesterase"/>
    <property type="match status" value="1"/>
</dbReference>
<evidence type="ECO:0000313" key="2">
    <source>
        <dbReference type="EMBL" id="TQM61398.1"/>
    </source>
</evidence>
<dbReference type="Pfam" id="PF03009">
    <property type="entry name" value="GDPD"/>
    <property type="match status" value="1"/>
</dbReference>
<comment type="caution">
    <text evidence="2">The sequence shown here is derived from an EMBL/GenBank/DDBJ whole genome shotgun (WGS) entry which is preliminary data.</text>
</comment>
<protein>
    <submittedName>
        <fullName evidence="2">Glycerophosphoryl diester phosphodiesterase</fullName>
    </submittedName>
</protein>
<dbReference type="PANTHER" id="PTHR43805">
    <property type="entry name" value="GLYCEROPHOSPHORYL DIESTER PHOSPHODIESTERASE"/>
    <property type="match status" value="1"/>
</dbReference>
<reference evidence="2 3" key="1">
    <citation type="submission" date="2019-06" db="EMBL/GenBank/DDBJ databases">
        <title>Sequencing the genomes of 1000 actinobacteria strains.</title>
        <authorList>
            <person name="Klenk H.-P."/>
        </authorList>
    </citation>
    <scope>NUCLEOTIDE SEQUENCE [LARGE SCALE GENOMIC DNA]</scope>
    <source>
        <strain evidence="2 3">DSM 18031</strain>
    </source>
</reference>
<name>A0A543HST0_9MICO</name>
<gene>
    <name evidence="2" type="ORF">FB466_2351</name>
</gene>
<dbReference type="GO" id="GO:0006629">
    <property type="term" value="P:lipid metabolic process"/>
    <property type="evidence" value="ECO:0007669"/>
    <property type="project" value="InterPro"/>
</dbReference>
<evidence type="ECO:0000259" key="1">
    <source>
        <dbReference type="PROSITE" id="PS51704"/>
    </source>
</evidence>
<dbReference type="AlphaFoldDB" id="A0A543HST0"/>
<dbReference type="PROSITE" id="PS51704">
    <property type="entry name" value="GP_PDE"/>
    <property type="match status" value="1"/>
</dbReference>
<organism evidence="2 3">
    <name type="scientific">Klugiella xanthotipulae</name>
    <dbReference type="NCBI Taxonomy" id="244735"/>
    <lineage>
        <taxon>Bacteria</taxon>
        <taxon>Bacillati</taxon>
        <taxon>Actinomycetota</taxon>
        <taxon>Actinomycetes</taxon>
        <taxon>Micrococcales</taxon>
        <taxon>Microbacteriaceae</taxon>
        <taxon>Klugiella</taxon>
    </lineage>
</organism>
<accession>A0A543HST0</accession>
<dbReference type="EMBL" id="VFPN01000003">
    <property type="protein sequence ID" value="TQM61398.1"/>
    <property type="molecule type" value="Genomic_DNA"/>
</dbReference>
<dbReference type="SUPFAM" id="SSF51695">
    <property type="entry name" value="PLC-like phosphodiesterases"/>
    <property type="match status" value="1"/>
</dbReference>
<proteinExistence type="predicted"/>
<dbReference type="PANTHER" id="PTHR43805:SF1">
    <property type="entry name" value="GP-PDE DOMAIN-CONTAINING PROTEIN"/>
    <property type="match status" value="1"/>
</dbReference>
<dbReference type="InterPro" id="IPR030395">
    <property type="entry name" value="GP_PDE_dom"/>
</dbReference>
<dbReference type="GO" id="GO:0008081">
    <property type="term" value="F:phosphoric diester hydrolase activity"/>
    <property type="evidence" value="ECO:0007669"/>
    <property type="project" value="InterPro"/>
</dbReference>
<sequence length="300" mass="33349">MLISPRSRSYRRLTVGLRSKQVTLPRAVGHSRFFSGGRPRVFAHRGFAVDVAENSLPAFRAAQLVGVTHIESDVRATSDGVAVLLHDSTFRYVRRSPIHDPERVVYGVAHIAHTTSDQLANMPLAPGVYVPTLEAALRFFPEMYFNLDIKDARASRASAKAILATTSEDRVLITSFSRRRKHRARHRLRVVLGASRGEAIWALLLARLNATPLLWMATSGYHALQIPEHVGRWPLLNEQIVDRLHRAGVEVHVWTVNTRETMTRLMGMGVDGIVTDRADIACDLVKKRPPSSSAGSSVTE</sequence>
<dbReference type="Proteomes" id="UP000318331">
    <property type="component" value="Unassembled WGS sequence"/>
</dbReference>
<feature type="domain" description="GP-PDE" evidence="1">
    <location>
        <begin position="39"/>
        <end position="285"/>
    </location>
</feature>
<dbReference type="InterPro" id="IPR017946">
    <property type="entry name" value="PLC-like_Pdiesterase_TIM-brl"/>
</dbReference>
<evidence type="ECO:0000313" key="3">
    <source>
        <dbReference type="Proteomes" id="UP000318331"/>
    </source>
</evidence>